<dbReference type="SUPFAM" id="SSF56808">
    <property type="entry name" value="Ribosomal protein L1"/>
    <property type="match status" value="1"/>
</dbReference>
<name>A0A1E3NFP7_9ASCO</name>
<evidence type="ECO:0000313" key="2">
    <source>
        <dbReference type="Proteomes" id="UP000094455"/>
    </source>
</evidence>
<dbReference type="STRING" id="763406.A0A1E3NFP7"/>
<dbReference type="Proteomes" id="UP000094455">
    <property type="component" value="Unassembled WGS sequence"/>
</dbReference>
<evidence type="ECO:0000313" key="1">
    <source>
        <dbReference type="EMBL" id="ODQ44949.1"/>
    </source>
</evidence>
<evidence type="ECO:0008006" key="3">
    <source>
        <dbReference type="Google" id="ProtNLM"/>
    </source>
</evidence>
<accession>A0A1E3NFP7</accession>
<dbReference type="GeneID" id="30178296"/>
<dbReference type="InterPro" id="IPR028364">
    <property type="entry name" value="Ribosomal_uL1/biogenesis"/>
</dbReference>
<gene>
    <name evidence="1" type="ORF">PICMEDRAFT_17455</name>
</gene>
<keyword evidence="2" id="KW-1185">Reference proteome</keyword>
<dbReference type="RefSeq" id="XP_019016062.1">
    <property type="nucleotide sequence ID" value="XM_019161609.1"/>
</dbReference>
<dbReference type="OrthoDB" id="10251727at2759"/>
<dbReference type="InterPro" id="IPR023674">
    <property type="entry name" value="Ribosomal_uL1-like"/>
</dbReference>
<proteinExistence type="predicted"/>
<organism evidence="1 2">
    <name type="scientific">Pichia membranifaciens NRRL Y-2026</name>
    <dbReference type="NCBI Taxonomy" id="763406"/>
    <lineage>
        <taxon>Eukaryota</taxon>
        <taxon>Fungi</taxon>
        <taxon>Dikarya</taxon>
        <taxon>Ascomycota</taxon>
        <taxon>Saccharomycotina</taxon>
        <taxon>Pichiomycetes</taxon>
        <taxon>Pichiales</taxon>
        <taxon>Pichiaceae</taxon>
        <taxon>Pichia</taxon>
    </lineage>
</organism>
<protein>
    <recommendedName>
        <fullName evidence="3">Ribosome biogenesis protein UTP30</fullName>
    </recommendedName>
</protein>
<dbReference type="AlphaFoldDB" id="A0A1E3NFP7"/>
<reference evidence="1 2" key="1">
    <citation type="journal article" date="2016" name="Proc. Natl. Acad. Sci. U.S.A.">
        <title>Comparative genomics of biotechnologically important yeasts.</title>
        <authorList>
            <person name="Riley R."/>
            <person name="Haridas S."/>
            <person name="Wolfe K.H."/>
            <person name="Lopes M.R."/>
            <person name="Hittinger C.T."/>
            <person name="Goeker M."/>
            <person name="Salamov A.A."/>
            <person name="Wisecaver J.H."/>
            <person name="Long T.M."/>
            <person name="Calvey C.H."/>
            <person name="Aerts A.L."/>
            <person name="Barry K.W."/>
            <person name="Choi C."/>
            <person name="Clum A."/>
            <person name="Coughlan A.Y."/>
            <person name="Deshpande S."/>
            <person name="Douglass A.P."/>
            <person name="Hanson S.J."/>
            <person name="Klenk H.-P."/>
            <person name="LaButti K.M."/>
            <person name="Lapidus A."/>
            <person name="Lindquist E.A."/>
            <person name="Lipzen A.M."/>
            <person name="Meier-Kolthoff J.P."/>
            <person name="Ohm R.A."/>
            <person name="Otillar R.P."/>
            <person name="Pangilinan J.L."/>
            <person name="Peng Y."/>
            <person name="Rokas A."/>
            <person name="Rosa C.A."/>
            <person name="Scheuner C."/>
            <person name="Sibirny A.A."/>
            <person name="Slot J.C."/>
            <person name="Stielow J.B."/>
            <person name="Sun H."/>
            <person name="Kurtzman C.P."/>
            <person name="Blackwell M."/>
            <person name="Grigoriev I.V."/>
            <person name="Jeffries T.W."/>
        </authorList>
    </citation>
    <scope>NUCLEOTIDE SEQUENCE [LARGE SCALE GENOMIC DNA]</scope>
    <source>
        <strain evidence="1 2">NRRL Y-2026</strain>
    </source>
</reference>
<sequence>MAQKKGVLKKKVEQVDVKSKEKEPYEYTSLDGIMQEKALLAAEAQIYKLNKDGLLNEPVLLQLSTLLPTTRTKESTRRMIVIPNRLHTVKKTSILLVTRDPVDTFRIPLTEKTAVTTDSFTEIVGYKKFKSMVGTSKKALKTHHEFDLIVIDHRLFKFLPTLLEPTIFCKSSQNFPLMVQMAMPYSEAKRPHAKDDRVEPKYVQSQIKAWCKNTTFVPSIGPSLSIVVGHPGMTGIQIVENIDAVLTFLTNKKFGPIGGVIEDGMNGVVDIHLRANDKAVPILKRSERS</sequence>
<dbReference type="Pfam" id="PF00687">
    <property type="entry name" value="Ribosomal_L1"/>
    <property type="match status" value="1"/>
</dbReference>
<dbReference type="EMBL" id="KV454005">
    <property type="protein sequence ID" value="ODQ44949.1"/>
    <property type="molecule type" value="Genomic_DNA"/>
</dbReference>